<evidence type="ECO:0000256" key="1">
    <source>
        <dbReference type="ARBA" id="ARBA00004651"/>
    </source>
</evidence>
<keyword evidence="9" id="KW-1185">Reference proteome</keyword>
<accession>A0ABV5Y619</accession>
<dbReference type="Gene3D" id="1.20.1250.20">
    <property type="entry name" value="MFS general substrate transporter like domains"/>
    <property type="match status" value="1"/>
</dbReference>
<evidence type="ECO:0000256" key="3">
    <source>
        <dbReference type="ARBA" id="ARBA00022692"/>
    </source>
</evidence>
<protein>
    <submittedName>
        <fullName evidence="8">MFS transporter</fullName>
    </submittedName>
</protein>
<name>A0ABV5Y619_ARTRM</name>
<feature type="transmembrane region" description="Helical" evidence="6">
    <location>
        <begin position="350"/>
        <end position="367"/>
    </location>
</feature>
<dbReference type="PANTHER" id="PTHR42718:SF9">
    <property type="entry name" value="MAJOR FACILITATOR SUPERFAMILY MULTIDRUG TRANSPORTER MFSC"/>
    <property type="match status" value="1"/>
</dbReference>
<dbReference type="Pfam" id="PF07690">
    <property type="entry name" value="MFS_1"/>
    <property type="match status" value="1"/>
</dbReference>
<proteinExistence type="predicted"/>
<keyword evidence="4 6" id="KW-1133">Transmembrane helix</keyword>
<evidence type="ECO:0000313" key="9">
    <source>
        <dbReference type="Proteomes" id="UP001589702"/>
    </source>
</evidence>
<feature type="transmembrane region" description="Helical" evidence="6">
    <location>
        <begin position="318"/>
        <end position="338"/>
    </location>
</feature>
<feature type="transmembrane region" description="Helical" evidence="6">
    <location>
        <begin position="172"/>
        <end position="196"/>
    </location>
</feature>
<feature type="transmembrane region" description="Helical" evidence="6">
    <location>
        <begin position="114"/>
        <end position="135"/>
    </location>
</feature>
<organism evidence="8 9">
    <name type="scientific">Arthrobacter ramosus</name>
    <dbReference type="NCBI Taxonomy" id="1672"/>
    <lineage>
        <taxon>Bacteria</taxon>
        <taxon>Bacillati</taxon>
        <taxon>Actinomycetota</taxon>
        <taxon>Actinomycetes</taxon>
        <taxon>Micrococcales</taxon>
        <taxon>Micrococcaceae</taxon>
        <taxon>Arthrobacter</taxon>
    </lineage>
</organism>
<dbReference type="SUPFAM" id="SSF103473">
    <property type="entry name" value="MFS general substrate transporter"/>
    <property type="match status" value="1"/>
</dbReference>
<dbReference type="RefSeq" id="WP_234749760.1">
    <property type="nucleotide sequence ID" value="NZ_BAAAWN010000001.1"/>
</dbReference>
<evidence type="ECO:0000256" key="2">
    <source>
        <dbReference type="ARBA" id="ARBA00022448"/>
    </source>
</evidence>
<feature type="transmembrane region" description="Helical" evidence="6">
    <location>
        <begin position="409"/>
        <end position="435"/>
    </location>
</feature>
<evidence type="ECO:0000256" key="6">
    <source>
        <dbReference type="SAM" id="Phobius"/>
    </source>
</evidence>
<reference evidence="8 9" key="1">
    <citation type="submission" date="2024-09" db="EMBL/GenBank/DDBJ databases">
        <authorList>
            <person name="Sun Q."/>
            <person name="Mori K."/>
        </authorList>
    </citation>
    <scope>NUCLEOTIDE SEQUENCE [LARGE SCALE GENOMIC DNA]</scope>
    <source>
        <strain evidence="8 9">JCM 1334</strain>
    </source>
</reference>
<evidence type="ECO:0000313" key="8">
    <source>
        <dbReference type="EMBL" id="MFB9822111.1"/>
    </source>
</evidence>
<evidence type="ECO:0000259" key="7">
    <source>
        <dbReference type="PROSITE" id="PS50850"/>
    </source>
</evidence>
<feature type="transmembrane region" description="Helical" evidence="6">
    <location>
        <begin position="373"/>
        <end position="397"/>
    </location>
</feature>
<feature type="transmembrane region" description="Helical" evidence="6">
    <location>
        <begin position="89"/>
        <end position="108"/>
    </location>
</feature>
<feature type="transmembrane region" description="Helical" evidence="6">
    <location>
        <begin position="277"/>
        <end position="298"/>
    </location>
</feature>
<dbReference type="InterPro" id="IPR036259">
    <property type="entry name" value="MFS_trans_sf"/>
</dbReference>
<dbReference type="EMBL" id="JBHMBC010000040">
    <property type="protein sequence ID" value="MFB9822111.1"/>
    <property type="molecule type" value="Genomic_DNA"/>
</dbReference>
<dbReference type="InterPro" id="IPR020846">
    <property type="entry name" value="MFS_dom"/>
</dbReference>
<feature type="transmembrane region" description="Helical" evidence="6">
    <location>
        <begin position="239"/>
        <end position="257"/>
    </location>
</feature>
<feature type="transmembrane region" description="Helical" evidence="6">
    <location>
        <begin position="59"/>
        <end position="77"/>
    </location>
</feature>
<dbReference type="InterPro" id="IPR011701">
    <property type="entry name" value="MFS"/>
</dbReference>
<evidence type="ECO:0000256" key="4">
    <source>
        <dbReference type="ARBA" id="ARBA00022989"/>
    </source>
</evidence>
<feature type="transmembrane region" description="Helical" evidence="6">
    <location>
        <begin position="208"/>
        <end position="227"/>
    </location>
</feature>
<dbReference type="PANTHER" id="PTHR42718">
    <property type="entry name" value="MAJOR FACILITATOR SUPERFAMILY MULTIDRUG TRANSPORTER MFSC"/>
    <property type="match status" value="1"/>
</dbReference>
<gene>
    <name evidence="8" type="ORF">ACFFP1_21810</name>
</gene>
<dbReference type="Gene3D" id="1.20.1720.10">
    <property type="entry name" value="Multidrug resistance protein D"/>
    <property type="match status" value="1"/>
</dbReference>
<feature type="domain" description="Major facilitator superfamily (MFS) profile" evidence="7">
    <location>
        <begin position="23"/>
        <end position="464"/>
    </location>
</feature>
<dbReference type="PROSITE" id="PS50850">
    <property type="entry name" value="MFS"/>
    <property type="match status" value="1"/>
</dbReference>
<feature type="transmembrane region" description="Helical" evidence="6">
    <location>
        <begin position="441"/>
        <end position="459"/>
    </location>
</feature>
<comment type="subcellular location">
    <subcellularLocation>
        <location evidence="1">Cell membrane</location>
        <topology evidence="1">Multi-pass membrane protein</topology>
    </subcellularLocation>
</comment>
<keyword evidence="2" id="KW-0813">Transport</keyword>
<keyword evidence="5 6" id="KW-0472">Membrane</keyword>
<sequence>MTTQATSTAGLPLRRKAARVPVLISTLILSILSYQLNASLFSAALPAMAAHFQESTENVAKVQSLFFLTGAVLGMAFSRWSDFLGRRRTLLIVLSMMLCGTVLCLLAPNLTVLLVGRVLQSATSATFTISFLLLSERFSKRLFGISVGIISAVNGGIGGLDGFLGGFITDTIGWQFLFVLVLGVGVLAIVLVAVVVPKRPARTREGRMDWWGAGTLGTFLVLLSNLIGQASTSGWGDVWTLGYLAGAVIAGLAFVAVERRVERPLIAIEQLRSRRVWPVLASTVLTLAGIFSALNFTVILLSQDAKAGYGLSASMSALLYLTPTAFVGVLTAVFSGWFAQRIGWFKALRISSGLIVVAAVAVAIFAADRWMVFALLIIMGVLYLGQFQSTVSGIAVLNSPKSAPGSVPGLNGACFGIGASVGIAVVAPAVAAGTIAGYQTALWISAGFALAAFAASLILRPVAASAAAAPAVVVAHA</sequence>
<dbReference type="Proteomes" id="UP001589702">
    <property type="component" value="Unassembled WGS sequence"/>
</dbReference>
<comment type="caution">
    <text evidence="8">The sequence shown here is derived from an EMBL/GenBank/DDBJ whole genome shotgun (WGS) entry which is preliminary data.</text>
</comment>
<evidence type="ECO:0000256" key="5">
    <source>
        <dbReference type="ARBA" id="ARBA00023136"/>
    </source>
</evidence>
<keyword evidence="3 6" id="KW-0812">Transmembrane</keyword>
<feature type="transmembrane region" description="Helical" evidence="6">
    <location>
        <begin position="142"/>
        <end position="160"/>
    </location>
</feature>